<evidence type="ECO:0000256" key="3">
    <source>
        <dbReference type="ARBA" id="ARBA00022679"/>
    </source>
</evidence>
<dbReference type="Pfam" id="PF10250">
    <property type="entry name" value="O-FucT"/>
    <property type="match status" value="1"/>
</dbReference>
<feature type="compositionally biased region" description="Basic and acidic residues" evidence="11">
    <location>
        <begin position="175"/>
        <end position="190"/>
    </location>
</feature>
<dbReference type="GO" id="GO:0005737">
    <property type="term" value="C:cytoplasm"/>
    <property type="evidence" value="ECO:0000318"/>
    <property type="project" value="GO_Central"/>
</dbReference>
<evidence type="ECO:0000256" key="4">
    <source>
        <dbReference type="ARBA" id="ARBA00022692"/>
    </source>
</evidence>
<keyword evidence="4 12" id="KW-0812">Transmembrane</keyword>
<feature type="compositionally biased region" description="Polar residues" evidence="11">
    <location>
        <begin position="94"/>
        <end position="103"/>
    </location>
</feature>
<name>A0A1Y1IL08_KLENI</name>
<dbReference type="GO" id="GO:0006004">
    <property type="term" value="P:fucose metabolic process"/>
    <property type="evidence" value="ECO:0007669"/>
    <property type="project" value="UniProtKB-KW"/>
</dbReference>
<evidence type="ECO:0000256" key="11">
    <source>
        <dbReference type="SAM" id="MobiDB-lite"/>
    </source>
</evidence>
<feature type="compositionally biased region" description="Basic and acidic residues" evidence="11">
    <location>
        <begin position="125"/>
        <end position="141"/>
    </location>
</feature>
<feature type="region of interest" description="Disordered" evidence="11">
    <location>
        <begin position="282"/>
        <end position="336"/>
    </location>
</feature>
<proteinExistence type="inferred from homology"/>
<feature type="transmembrane region" description="Helical" evidence="12">
    <location>
        <begin position="42"/>
        <end position="59"/>
    </location>
</feature>
<dbReference type="GO" id="GO:0016020">
    <property type="term" value="C:membrane"/>
    <property type="evidence" value="ECO:0007669"/>
    <property type="project" value="UniProtKB-SubCell"/>
</dbReference>
<evidence type="ECO:0000256" key="7">
    <source>
        <dbReference type="ARBA" id="ARBA00023180"/>
    </source>
</evidence>
<evidence type="ECO:0000256" key="9">
    <source>
        <dbReference type="ARBA" id="ARBA00023277"/>
    </source>
</evidence>
<evidence type="ECO:0000256" key="2">
    <source>
        <dbReference type="ARBA" id="ARBA00007737"/>
    </source>
</evidence>
<sequence length="757" mass="84162">MEKAARRTNVKTPEASSDEVKGAARLPSLRGPSRERVYCRRVGFLLVFTLFTLFSYYVAVVKLHPPLQGDYISKFSIFPHAKRLSRQQSRDGTQESSDPVTLSSADWSAGDFTNWFFSKQLDSKSKSDSAKSDEKQLDRDSGGSGDEEASQNGDLWQGAGELGARASTQTEAGDDTLRLQGREMESERGLSESAQRSAGDEPDAESGVKGEPSSTKAASKNVSFGAAGTDVALTSAPLLRGGSRNESTPVLKKVVAELRKQAEANKLLAATVKLPEELHGATANAVSSGEEASNESGEKGKAAELGTGDDEDEESEGGADARGGAAAAKPRKKKGKKFNSLPEIWNPISDEGYHQCVERGTDWPAPPKVEGRGYFYPGLDGGLSQQIFEITNSVAVARILNVTLVIPQLGLDPYWKDGSNFTTIFDLDHFRRTLADDIRVVTVSELPDREEMRNEYFWKIIDRIPYGREDQYVSKFYDSFAPDQVTKSYSFFTALDVYLRPPLEKLRCRAKYQALKFHPHIVSTAQRLVARMREKAKGPFLALHLRFETDMVMYSARCEYGINEPEEIKYWDEQREVRGWPKPEPDDVMRGQGRCPATPGEVGRWLQAMGFNESTQVYLASGAIYHEDVFMPDFMDMFPNTVRKEDLFTPEEAALLKGKNNILAGIDFEVLVNADVTALTFHGMMKSSISGHRNWLGFKRTLTYPLWESARLRTLAWKEFKTLAKKATIYGQPLQRSGVEVMGNPVPECMCQEQTNA</sequence>
<keyword evidence="5 12" id="KW-1133">Transmembrane helix</keyword>
<evidence type="ECO:0000256" key="6">
    <source>
        <dbReference type="ARBA" id="ARBA00023136"/>
    </source>
</evidence>
<evidence type="ECO:0000313" key="13">
    <source>
        <dbReference type="EMBL" id="GAQ89436.1"/>
    </source>
</evidence>
<gene>
    <name evidence="13" type="ORF">KFL_005230020</name>
</gene>
<feature type="compositionally biased region" description="Acidic residues" evidence="11">
    <location>
        <begin position="307"/>
        <end position="317"/>
    </location>
</feature>
<protein>
    <recommendedName>
        <fullName evidence="10">O-fucosyltransferase family protein</fullName>
    </recommendedName>
</protein>
<dbReference type="Proteomes" id="UP000054558">
    <property type="component" value="Unassembled WGS sequence"/>
</dbReference>
<accession>A0A1Y1IL08</accession>
<keyword evidence="3 13" id="KW-0808">Transferase</keyword>
<dbReference type="PANTHER" id="PTHR31741:SF99">
    <property type="entry name" value="O-FUCOSYLTRANSFERASE FAMILY PROTEIN"/>
    <property type="match status" value="1"/>
</dbReference>
<feature type="region of interest" description="Disordered" evidence="11">
    <location>
        <begin position="1"/>
        <end position="23"/>
    </location>
</feature>
<keyword evidence="8" id="KW-0294">Fucose metabolism</keyword>
<feature type="region of interest" description="Disordered" evidence="11">
    <location>
        <begin position="84"/>
        <end position="103"/>
    </location>
</feature>
<dbReference type="GO" id="GO:0016757">
    <property type="term" value="F:glycosyltransferase activity"/>
    <property type="evidence" value="ECO:0007669"/>
    <property type="project" value="UniProtKB-KW"/>
</dbReference>
<evidence type="ECO:0000256" key="10">
    <source>
        <dbReference type="ARBA" id="ARBA00030350"/>
    </source>
</evidence>
<feature type="compositionally biased region" description="Polar residues" evidence="11">
    <location>
        <begin position="212"/>
        <end position="222"/>
    </location>
</feature>
<comment type="similarity">
    <text evidence="2">Belongs to the glycosyltransferase GT106 family.</text>
</comment>
<comment type="subcellular location">
    <subcellularLocation>
        <location evidence="1">Membrane</location>
    </subcellularLocation>
</comment>
<feature type="compositionally biased region" description="Low complexity" evidence="11">
    <location>
        <begin position="283"/>
        <end position="295"/>
    </location>
</feature>
<evidence type="ECO:0000313" key="14">
    <source>
        <dbReference type="Proteomes" id="UP000054558"/>
    </source>
</evidence>
<dbReference type="PANTHER" id="PTHR31741">
    <property type="entry name" value="OS02G0726500 PROTEIN-RELATED"/>
    <property type="match status" value="1"/>
</dbReference>
<keyword evidence="7" id="KW-0325">Glycoprotein</keyword>
<keyword evidence="6 12" id="KW-0472">Membrane</keyword>
<evidence type="ECO:0000256" key="5">
    <source>
        <dbReference type="ARBA" id="ARBA00022989"/>
    </source>
</evidence>
<feature type="region of interest" description="Disordered" evidence="11">
    <location>
        <begin position="125"/>
        <end position="227"/>
    </location>
</feature>
<evidence type="ECO:0000256" key="1">
    <source>
        <dbReference type="ARBA" id="ARBA00004370"/>
    </source>
</evidence>
<dbReference type="InterPro" id="IPR019378">
    <property type="entry name" value="GDP-Fuc_O-FucTrfase"/>
</dbReference>
<evidence type="ECO:0000256" key="8">
    <source>
        <dbReference type="ARBA" id="ARBA00023253"/>
    </source>
</evidence>
<organism evidence="13 14">
    <name type="scientific">Klebsormidium nitens</name>
    <name type="common">Green alga</name>
    <name type="synonym">Ulothrix nitens</name>
    <dbReference type="NCBI Taxonomy" id="105231"/>
    <lineage>
        <taxon>Eukaryota</taxon>
        <taxon>Viridiplantae</taxon>
        <taxon>Streptophyta</taxon>
        <taxon>Klebsormidiophyceae</taxon>
        <taxon>Klebsormidiales</taxon>
        <taxon>Klebsormidiaceae</taxon>
        <taxon>Klebsormidium</taxon>
    </lineage>
</organism>
<dbReference type="AlphaFoldDB" id="A0A1Y1IL08"/>
<keyword evidence="14" id="KW-1185">Reference proteome</keyword>
<evidence type="ECO:0000256" key="12">
    <source>
        <dbReference type="SAM" id="Phobius"/>
    </source>
</evidence>
<dbReference type="EMBL" id="DF237472">
    <property type="protein sequence ID" value="GAQ89436.1"/>
    <property type="molecule type" value="Genomic_DNA"/>
</dbReference>
<keyword evidence="13" id="KW-0328">Glycosyltransferase</keyword>
<reference evidence="13 14" key="1">
    <citation type="journal article" date="2014" name="Nat. Commun.">
        <title>Klebsormidium flaccidum genome reveals primary factors for plant terrestrial adaptation.</title>
        <authorList>
            <person name="Hori K."/>
            <person name="Maruyama F."/>
            <person name="Fujisawa T."/>
            <person name="Togashi T."/>
            <person name="Yamamoto N."/>
            <person name="Seo M."/>
            <person name="Sato S."/>
            <person name="Yamada T."/>
            <person name="Mori H."/>
            <person name="Tajima N."/>
            <person name="Moriyama T."/>
            <person name="Ikeuchi M."/>
            <person name="Watanabe M."/>
            <person name="Wada H."/>
            <person name="Kobayashi K."/>
            <person name="Saito M."/>
            <person name="Masuda T."/>
            <person name="Sasaki-Sekimoto Y."/>
            <person name="Mashiguchi K."/>
            <person name="Awai K."/>
            <person name="Shimojima M."/>
            <person name="Masuda S."/>
            <person name="Iwai M."/>
            <person name="Nobusawa T."/>
            <person name="Narise T."/>
            <person name="Kondo S."/>
            <person name="Saito H."/>
            <person name="Sato R."/>
            <person name="Murakawa M."/>
            <person name="Ihara Y."/>
            <person name="Oshima-Yamada Y."/>
            <person name="Ohtaka K."/>
            <person name="Satoh M."/>
            <person name="Sonobe K."/>
            <person name="Ishii M."/>
            <person name="Ohtani R."/>
            <person name="Kanamori-Sato M."/>
            <person name="Honoki R."/>
            <person name="Miyazaki D."/>
            <person name="Mochizuki H."/>
            <person name="Umetsu J."/>
            <person name="Higashi K."/>
            <person name="Shibata D."/>
            <person name="Kamiya Y."/>
            <person name="Sato N."/>
            <person name="Nakamura Y."/>
            <person name="Tabata S."/>
            <person name="Ida S."/>
            <person name="Kurokawa K."/>
            <person name="Ohta H."/>
        </authorList>
    </citation>
    <scope>NUCLEOTIDE SEQUENCE [LARGE SCALE GENOMIC DNA]</scope>
    <source>
        <strain evidence="13 14">NIES-2285</strain>
    </source>
</reference>
<keyword evidence="9" id="KW-0119">Carbohydrate metabolism</keyword>